<evidence type="ECO:0000313" key="2">
    <source>
        <dbReference type="EMBL" id="GAM60716.1"/>
    </source>
</evidence>
<organism evidence="3 4">
    <name type="scientific">Vibrio ishigakensis</name>
    <dbReference type="NCBI Taxonomy" id="1481914"/>
    <lineage>
        <taxon>Bacteria</taxon>
        <taxon>Pseudomonadati</taxon>
        <taxon>Pseudomonadota</taxon>
        <taxon>Gammaproteobacteria</taxon>
        <taxon>Vibrionales</taxon>
        <taxon>Vibrionaceae</taxon>
        <taxon>Vibrio</taxon>
    </lineage>
</organism>
<dbReference type="EMBL" id="BBRZ01000077">
    <property type="protein sequence ID" value="GAM58197.1"/>
    <property type="molecule type" value="Genomic_DNA"/>
</dbReference>
<reference evidence="1 6" key="1">
    <citation type="submission" date="2015-01" db="EMBL/GenBank/DDBJ databases">
        <title>Vibrio sp. C1 JCM 19231 whole genome shotgun sequence.</title>
        <authorList>
            <person name="Sawabe T."/>
            <person name="Meirelles P."/>
            <person name="Feng G."/>
            <person name="Sayaka M."/>
            <person name="Hattori M."/>
            <person name="Ohkuma M."/>
        </authorList>
    </citation>
    <scope>NUCLEOTIDE SEQUENCE [LARGE SCALE GENOMIC DNA]</scope>
    <source>
        <strain evidence="6">JCM 19231</strain>
        <strain evidence="1">JCM19231</strain>
    </source>
</reference>
<comment type="caution">
    <text evidence="3">The sequence shown here is derived from an EMBL/GenBank/DDBJ whole genome shotgun (WGS) entry which is preliminary data.</text>
</comment>
<evidence type="ECO:0000313" key="4">
    <source>
        <dbReference type="Proteomes" id="UP000031666"/>
    </source>
</evidence>
<reference evidence="3 4" key="3">
    <citation type="submission" date="2015-01" db="EMBL/GenBank/DDBJ databases">
        <title>Vibrio sp. C94 JCM 19241 whole genome shotgun sequence.</title>
        <authorList>
            <person name="Sawabe T."/>
            <person name="Meirelles P."/>
            <person name="Feng G."/>
            <person name="Sayaka M."/>
            <person name="Hattori M."/>
            <person name="Ohkuma M."/>
        </authorList>
    </citation>
    <scope>NUCLEOTIDE SEQUENCE [LARGE SCALE GENOMIC DNA]</scope>
    <source>
        <strain evidence="4">JCM 19241</strain>
        <strain evidence="3">JCM19241</strain>
    </source>
</reference>
<dbReference type="RefSeq" id="WP_261836781.1">
    <property type="nucleotide sequence ID" value="NZ_AP024882.1"/>
</dbReference>
<name>A0A0B8Q5G3_9VIBR</name>
<dbReference type="EMBL" id="BBSA01000002">
    <property type="protein sequence ID" value="GAM60716.1"/>
    <property type="molecule type" value="Genomic_DNA"/>
</dbReference>
<accession>A0A0B8P3A4</accession>
<evidence type="ECO:0000313" key="3">
    <source>
        <dbReference type="EMBL" id="GAM74850.1"/>
    </source>
</evidence>
<dbReference type="Proteomes" id="UP000031671">
    <property type="component" value="Unassembled WGS sequence"/>
</dbReference>
<reference evidence="4 5" key="4">
    <citation type="submission" date="2015-01" db="EMBL/GenBank/DDBJ databases">
        <authorList>
            <consortium name="NBRP consortium"/>
            <person name="Sawabe T."/>
            <person name="Meirelles P."/>
            <person name="Feng G."/>
            <person name="Sayaka M."/>
            <person name="Hattori M."/>
            <person name="Ohkuma M."/>
        </authorList>
    </citation>
    <scope>NUCLEOTIDE SEQUENCE [LARGE SCALE GENOMIC DNA]</scope>
    <source>
        <strain evidence="6">JCM 19231</strain>
        <strain evidence="4">JCM 19241</strain>
        <strain evidence="1">JCM19231</strain>
        <strain evidence="2 5">JCM19232</strain>
        <strain evidence="3">JCM19241</strain>
    </source>
</reference>
<evidence type="ECO:0000313" key="5">
    <source>
        <dbReference type="Proteomes" id="UP000031670"/>
    </source>
</evidence>
<dbReference type="Proteomes" id="UP000031670">
    <property type="component" value="Unassembled WGS sequence"/>
</dbReference>
<sequence>MTKFTRKIITLIAETRKQWIKELVYGYRISGTDVWEYYGYQSKEELVKDLAR</sequence>
<dbReference type="STRING" id="1481914.JCM19241_1193"/>
<dbReference type="AlphaFoldDB" id="A0A0B8Q5G3"/>
<evidence type="ECO:0000313" key="6">
    <source>
        <dbReference type="Proteomes" id="UP000031671"/>
    </source>
</evidence>
<accession>A0A0B8P0U2</accession>
<dbReference type="Proteomes" id="UP000031666">
    <property type="component" value="Unassembled WGS sequence"/>
</dbReference>
<proteinExistence type="predicted"/>
<gene>
    <name evidence="1" type="ORF">JCM19231_4094</name>
    <name evidence="2" type="ORF">JCM19232_3658</name>
    <name evidence="3" type="ORF">JCM19241_1193</name>
</gene>
<evidence type="ECO:0000313" key="1">
    <source>
        <dbReference type="EMBL" id="GAM58197.1"/>
    </source>
</evidence>
<keyword evidence="6" id="KW-1185">Reference proteome</keyword>
<accession>A0A0B8Q5G3</accession>
<reference evidence="2 5" key="2">
    <citation type="submission" date="2015-01" db="EMBL/GenBank/DDBJ databases">
        <title>Vibrio sp. C5 JCM 19232 whole genome shotgun sequence.</title>
        <authorList>
            <person name="Sawabe T."/>
            <person name="Meirelles P."/>
            <person name="Feng G."/>
            <person name="Sayaka M."/>
            <person name="Hattori M."/>
            <person name="Ohkuma M."/>
        </authorList>
    </citation>
    <scope>NUCLEOTIDE SEQUENCE [LARGE SCALE GENOMIC DNA]</scope>
    <source>
        <strain evidence="2 5">JCM19232</strain>
    </source>
</reference>
<dbReference type="EMBL" id="BBSC01000003">
    <property type="protein sequence ID" value="GAM74850.1"/>
    <property type="molecule type" value="Genomic_DNA"/>
</dbReference>
<protein>
    <submittedName>
        <fullName evidence="3">Uncharacterized protein</fullName>
    </submittedName>
</protein>